<proteinExistence type="predicted"/>
<gene>
    <name evidence="2" type="ORF">O4G74_01945</name>
</gene>
<evidence type="ECO:0000313" key="2">
    <source>
        <dbReference type="EMBL" id="MCZ4296810.1"/>
    </source>
</evidence>
<name>A0ABT4LR51_9PROT</name>
<dbReference type="Proteomes" id="UP001083770">
    <property type="component" value="Unassembled WGS sequence"/>
</dbReference>
<dbReference type="InterPro" id="IPR009339">
    <property type="entry name" value="DUF998"/>
</dbReference>
<evidence type="ECO:0000256" key="1">
    <source>
        <dbReference type="SAM" id="Phobius"/>
    </source>
</evidence>
<protein>
    <submittedName>
        <fullName evidence="2">DUF998 domain-containing protein</fullName>
    </submittedName>
</protein>
<feature type="transmembrane region" description="Helical" evidence="1">
    <location>
        <begin position="12"/>
        <end position="30"/>
    </location>
</feature>
<feature type="transmembrane region" description="Helical" evidence="1">
    <location>
        <begin position="168"/>
        <end position="187"/>
    </location>
</feature>
<feature type="transmembrane region" description="Helical" evidence="1">
    <location>
        <begin position="83"/>
        <end position="100"/>
    </location>
</feature>
<keyword evidence="3" id="KW-1185">Reference proteome</keyword>
<dbReference type="EMBL" id="JAPWGW010000001">
    <property type="protein sequence ID" value="MCZ4296810.1"/>
    <property type="molecule type" value="Genomic_DNA"/>
</dbReference>
<dbReference type="Pfam" id="PF06197">
    <property type="entry name" value="DUF998"/>
    <property type="match status" value="1"/>
</dbReference>
<dbReference type="RefSeq" id="WP_269400984.1">
    <property type="nucleotide sequence ID" value="NZ_JAPWGW010000001.1"/>
</dbReference>
<organism evidence="2 3">
    <name type="scientific">Henriciella marina</name>
    <dbReference type="NCBI Taxonomy" id="453851"/>
    <lineage>
        <taxon>Bacteria</taxon>
        <taxon>Pseudomonadati</taxon>
        <taxon>Pseudomonadota</taxon>
        <taxon>Alphaproteobacteria</taxon>
        <taxon>Hyphomonadales</taxon>
        <taxon>Hyphomonadaceae</taxon>
        <taxon>Henriciella</taxon>
    </lineage>
</organism>
<comment type="caution">
    <text evidence="2">The sequence shown here is derived from an EMBL/GenBank/DDBJ whole genome shotgun (WGS) entry which is preliminary data.</text>
</comment>
<keyword evidence="1" id="KW-1133">Transmembrane helix</keyword>
<keyword evidence="1" id="KW-0812">Transmembrane</keyword>
<reference evidence="2" key="1">
    <citation type="submission" date="2022-12" db="EMBL/GenBank/DDBJ databases">
        <title>Bacterial isolates from different developmental stages of Nematostella vectensis.</title>
        <authorList>
            <person name="Fraune S."/>
        </authorList>
    </citation>
    <scope>NUCLEOTIDE SEQUENCE</scope>
    <source>
        <strain evidence="2">G21632-S1</strain>
    </source>
</reference>
<feature type="transmembrane region" description="Helical" evidence="1">
    <location>
        <begin position="142"/>
        <end position="162"/>
    </location>
</feature>
<feature type="transmembrane region" description="Helical" evidence="1">
    <location>
        <begin position="50"/>
        <end position="71"/>
    </location>
</feature>
<accession>A0ABT4LR51</accession>
<evidence type="ECO:0000313" key="3">
    <source>
        <dbReference type="Proteomes" id="UP001083770"/>
    </source>
</evidence>
<feature type="transmembrane region" description="Helical" evidence="1">
    <location>
        <begin position="112"/>
        <end position="135"/>
    </location>
</feature>
<keyword evidence="1" id="KW-0472">Membrane</keyword>
<sequence length="196" mass="20980">MDKSNRDIHMYTIAACLVAVTIDLSLAVFMDRQSLLTSTISDLAAGDFDLAQDIGLTLVAIAIALTALVIWKDANNDRRLKTAAILLAFAGPLIVLISLYEAYSKQDPDGPLIHYWVVGAIGLSISVALALIAWARSEAHPLFKWGTGLAAIIFLSAGTATFGVSNEIIGLVERFAAVALILWLLGFHGSRLVQTT</sequence>